<keyword evidence="4" id="KW-0804">Transcription</keyword>
<dbReference type="InterPro" id="IPR009088">
    <property type="entry name" value="TFIIA_b-brl"/>
</dbReference>
<organism evidence="7">
    <name type="scientific">Eutreptiella gymnastica</name>
    <dbReference type="NCBI Taxonomy" id="73025"/>
    <lineage>
        <taxon>Eukaryota</taxon>
        <taxon>Discoba</taxon>
        <taxon>Euglenozoa</taxon>
        <taxon>Euglenida</taxon>
        <taxon>Spirocuta</taxon>
        <taxon>Euglenophyceae</taxon>
        <taxon>Eutreptiales</taxon>
        <taxon>Eutreptiaceae</taxon>
        <taxon>Eutreptiella</taxon>
    </lineage>
</organism>
<dbReference type="Gene3D" id="2.30.18.10">
    <property type="entry name" value="Transcription factor IIA (TFIIA), beta-barrel domain"/>
    <property type="match status" value="1"/>
</dbReference>
<dbReference type="Pfam" id="PF02825">
    <property type="entry name" value="WWE"/>
    <property type="match status" value="1"/>
</dbReference>
<name>A0A7S4FR77_9EUGL</name>
<dbReference type="SUPFAM" id="SSF117839">
    <property type="entry name" value="WWE domain"/>
    <property type="match status" value="1"/>
</dbReference>
<dbReference type="InterPro" id="IPR004170">
    <property type="entry name" value="WWE_dom"/>
</dbReference>
<dbReference type="PROSITE" id="PS50918">
    <property type="entry name" value="WWE"/>
    <property type="match status" value="1"/>
</dbReference>
<dbReference type="AlphaFoldDB" id="A0A7S4FR77"/>
<dbReference type="SUPFAM" id="SSF50784">
    <property type="entry name" value="Transcription factor IIA (TFIIA), beta-barrel domain"/>
    <property type="match status" value="1"/>
</dbReference>
<dbReference type="InterPro" id="IPR015871">
    <property type="entry name" value="TFIIA_gsu_C"/>
</dbReference>
<gene>
    <name evidence="7" type="ORF">EGYM00163_LOCUS19393</name>
</gene>
<dbReference type="InterPro" id="IPR009083">
    <property type="entry name" value="TFIIA_a-hlx"/>
</dbReference>
<dbReference type="GO" id="GO:0006367">
    <property type="term" value="P:transcription initiation at RNA polymerase II promoter"/>
    <property type="evidence" value="ECO:0007669"/>
    <property type="project" value="InterPro"/>
</dbReference>
<reference evidence="7" key="1">
    <citation type="submission" date="2021-01" db="EMBL/GenBank/DDBJ databases">
        <authorList>
            <person name="Corre E."/>
            <person name="Pelletier E."/>
            <person name="Niang G."/>
            <person name="Scheremetjew M."/>
            <person name="Finn R."/>
            <person name="Kale V."/>
            <person name="Holt S."/>
            <person name="Cochrane G."/>
            <person name="Meng A."/>
            <person name="Brown T."/>
            <person name="Cohen L."/>
        </authorList>
    </citation>
    <scope>NUCLEOTIDE SEQUENCE</scope>
    <source>
        <strain evidence="7">CCMP1594</strain>
    </source>
</reference>
<dbReference type="InterPro" id="IPR037197">
    <property type="entry name" value="WWE_dom_sf"/>
</dbReference>
<feature type="domain" description="WWE" evidence="6">
    <location>
        <begin position="55"/>
        <end position="137"/>
    </location>
</feature>
<accession>A0A7S4FR77</accession>
<evidence type="ECO:0000256" key="5">
    <source>
        <dbReference type="ARBA" id="ARBA00023242"/>
    </source>
</evidence>
<dbReference type="Gene3D" id="1.10.287.190">
    <property type="entry name" value="Transcription factor IIA gamma subunit, alpha-helical domain"/>
    <property type="match status" value="1"/>
</dbReference>
<comment type="subcellular location">
    <subcellularLocation>
        <location evidence="1">Nucleus</location>
    </subcellularLocation>
</comment>
<evidence type="ECO:0000256" key="1">
    <source>
        <dbReference type="ARBA" id="ARBA00004123"/>
    </source>
</evidence>
<dbReference type="InterPro" id="IPR003194">
    <property type="entry name" value="TFIIA_gsu"/>
</dbReference>
<evidence type="ECO:0000256" key="3">
    <source>
        <dbReference type="ARBA" id="ARBA00023015"/>
    </source>
</evidence>
<dbReference type="GO" id="GO:0005672">
    <property type="term" value="C:transcription factor TFIIA complex"/>
    <property type="evidence" value="ECO:0007669"/>
    <property type="project" value="InterPro"/>
</dbReference>
<keyword evidence="3" id="KW-0805">Transcription regulation</keyword>
<evidence type="ECO:0000256" key="4">
    <source>
        <dbReference type="ARBA" id="ARBA00023163"/>
    </source>
</evidence>
<dbReference type="InterPro" id="IPR015872">
    <property type="entry name" value="TFIIA_gsu_N"/>
</dbReference>
<evidence type="ECO:0000313" key="7">
    <source>
        <dbReference type="EMBL" id="CAE0808263.1"/>
    </source>
</evidence>
<comment type="similarity">
    <text evidence="2">Belongs to the TFIIA subunit 2 family.</text>
</comment>
<dbReference type="Gene3D" id="3.30.720.50">
    <property type="match status" value="1"/>
</dbReference>
<dbReference type="Pfam" id="PF02751">
    <property type="entry name" value="TFIIA_gamma_C"/>
    <property type="match status" value="1"/>
</dbReference>
<evidence type="ECO:0000259" key="6">
    <source>
        <dbReference type="PROSITE" id="PS50918"/>
    </source>
</evidence>
<proteinExistence type="inferred from homology"/>
<keyword evidence="5" id="KW-0539">Nucleus</keyword>
<sequence>MAKTFQIFRASTLGETLTQSLEELQQRHPGLTEEIKERVLSQFDVCMTNALDQLNNKATIKASTQEVHCWEWRDDVNGKWRPYPPEVQMKLEETYKDYGTKAKVRINSRYMINFDEDPDGEHEQVDETTKEAVVVRRSPKGILPIYRCVDDVWSFIMKDAEVVFDNQDTIQVPYLKVVAVDGTRGQM</sequence>
<dbReference type="Pfam" id="PF02268">
    <property type="entry name" value="TFIIA_gamma_N"/>
    <property type="match status" value="1"/>
</dbReference>
<dbReference type="SUPFAM" id="SSF47396">
    <property type="entry name" value="Transcription factor IIA (TFIIA), alpha-helical domain"/>
    <property type="match status" value="1"/>
</dbReference>
<dbReference type="PANTHER" id="PTHR10966">
    <property type="entry name" value="TRANSCRIPTION INITIATION FACTOR IIA SUBUNIT 2"/>
    <property type="match status" value="1"/>
</dbReference>
<protein>
    <recommendedName>
        <fullName evidence="6">WWE domain-containing protein</fullName>
    </recommendedName>
</protein>
<dbReference type="EMBL" id="HBJA01054666">
    <property type="protein sequence ID" value="CAE0808263.1"/>
    <property type="molecule type" value="Transcribed_RNA"/>
</dbReference>
<evidence type="ECO:0000256" key="2">
    <source>
        <dbReference type="ARBA" id="ARBA00007675"/>
    </source>
</evidence>
<dbReference type="CDD" id="cd10014">
    <property type="entry name" value="TFIIA_gamma_C"/>
    <property type="match status" value="1"/>
</dbReference>